<dbReference type="EMBL" id="BMNH01000009">
    <property type="protein sequence ID" value="GGO70904.1"/>
    <property type="molecule type" value="Genomic_DNA"/>
</dbReference>
<dbReference type="Proteomes" id="UP000646523">
    <property type="component" value="Unassembled WGS sequence"/>
</dbReference>
<evidence type="ECO:0000313" key="2">
    <source>
        <dbReference type="Proteomes" id="UP000646523"/>
    </source>
</evidence>
<reference evidence="1" key="1">
    <citation type="journal article" date="2014" name="Int. J. Syst. Evol. Microbiol.">
        <title>Complete genome sequence of Corynebacterium casei LMG S-19264T (=DSM 44701T), isolated from a smear-ripened cheese.</title>
        <authorList>
            <consortium name="US DOE Joint Genome Institute (JGI-PGF)"/>
            <person name="Walter F."/>
            <person name="Albersmeier A."/>
            <person name="Kalinowski J."/>
            <person name="Ruckert C."/>
        </authorList>
    </citation>
    <scope>NUCLEOTIDE SEQUENCE</scope>
    <source>
        <strain evidence="1">CGMCC 4.7368</strain>
    </source>
</reference>
<comment type="caution">
    <text evidence="1">The sequence shown here is derived from an EMBL/GenBank/DDBJ whole genome shotgun (WGS) entry which is preliminary data.</text>
</comment>
<dbReference type="AlphaFoldDB" id="A0A918DJX0"/>
<keyword evidence="2" id="KW-1185">Reference proteome</keyword>
<protein>
    <submittedName>
        <fullName evidence="1">Uncharacterized protein</fullName>
    </submittedName>
</protein>
<evidence type="ECO:0000313" key="1">
    <source>
        <dbReference type="EMBL" id="GGO70904.1"/>
    </source>
</evidence>
<organism evidence="1 2">
    <name type="scientific">Nonomuraea cavernae</name>
    <dbReference type="NCBI Taxonomy" id="2045107"/>
    <lineage>
        <taxon>Bacteria</taxon>
        <taxon>Bacillati</taxon>
        <taxon>Actinomycetota</taxon>
        <taxon>Actinomycetes</taxon>
        <taxon>Streptosporangiales</taxon>
        <taxon>Streptosporangiaceae</taxon>
        <taxon>Nonomuraea</taxon>
    </lineage>
</organism>
<sequence length="72" mass="7509">MCHPACAHGDPSAHGGGCFAGIPSPLVIRNMEIRGALSEAAPEMPYRALIEAEVRMSVKKRKEVHGRAGAGG</sequence>
<name>A0A918DJX0_9ACTN</name>
<proteinExistence type="predicted"/>
<gene>
    <name evidence="1" type="ORF">GCM10012289_35390</name>
</gene>
<reference evidence="1" key="2">
    <citation type="submission" date="2020-09" db="EMBL/GenBank/DDBJ databases">
        <authorList>
            <person name="Sun Q."/>
            <person name="Zhou Y."/>
        </authorList>
    </citation>
    <scope>NUCLEOTIDE SEQUENCE</scope>
    <source>
        <strain evidence="1">CGMCC 4.7368</strain>
    </source>
</reference>
<accession>A0A918DJX0</accession>